<comment type="caution">
    <text evidence="1">The sequence shown here is derived from an EMBL/GenBank/DDBJ whole genome shotgun (WGS) entry which is preliminary data.</text>
</comment>
<dbReference type="OrthoDB" id="673281at2"/>
<dbReference type="RefSeq" id="WP_121198831.1">
    <property type="nucleotide sequence ID" value="NZ_RBKU01000001.1"/>
</dbReference>
<keyword evidence="2" id="KW-1185">Reference proteome</keyword>
<name>A0A495J311_9SPHI</name>
<dbReference type="EMBL" id="RBKU01000001">
    <property type="protein sequence ID" value="RKR83317.1"/>
    <property type="molecule type" value="Genomic_DNA"/>
</dbReference>
<evidence type="ECO:0000313" key="1">
    <source>
        <dbReference type="EMBL" id="RKR83317.1"/>
    </source>
</evidence>
<reference evidence="1 2" key="1">
    <citation type="submission" date="2018-10" db="EMBL/GenBank/DDBJ databases">
        <title>Genomic Encyclopedia of Archaeal and Bacterial Type Strains, Phase II (KMG-II): from individual species to whole genera.</title>
        <authorList>
            <person name="Goeker M."/>
        </authorList>
    </citation>
    <scope>NUCLEOTIDE SEQUENCE [LARGE SCALE GENOMIC DNA]</scope>
    <source>
        <strain evidence="1 2">DSM 18602</strain>
    </source>
</reference>
<gene>
    <name evidence="1" type="ORF">BDD43_3522</name>
</gene>
<dbReference type="Proteomes" id="UP000268007">
    <property type="component" value="Unassembled WGS sequence"/>
</dbReference>
<evidence type="ECO:0000313" key="2">
    <source>
        <dbReference type="Proteomes" id="UP000268007"/>
    </source>
</evidence>
<proteinExistence type="predicted"/>
<organism evidence="1 2">
    <name type="scientific">Mucilaginibacter gracilis</name>
    <dbReference type="NCBI Taxonomy" id="423350"/>
    <lineage>
        <taxon>Bacteria</taxon>
        <taxon>Pseudomonadati</taxon>
        <taxon>Bacteroidota</taxon>
        <taxon>Sphingobacteriia</taxon>
        <taxon>Sphingobacteriales</taxon>
        <taxon>Sphingobacteriaceae</taxon>
        <taxon>Mucilaginibacter</taxon>
    </lineage>
</organism>
<protein>
    <submittedName>
        <fullName evidence="1">Uncharacterized protein</fullName>
    </submittedName>
</protein>
<accession>A0A495J311</accession>
<dbReference type="AlphaFoldDB" id="A0A495J311"/>
<sequence>MNTTTKHHNVLAFNTAINNGHNPRDYSYQATDIPTGEYHATLDFMIWANKVPGVDLYCTLTQTGQRICMTVFRDQEEEYRLQNVYVPNLPIGSTVALQVELNGRDKPTLHRITILKEPERT</sequence>